<gene>
    <name evidence="8" type="primary">LOC120276196</name>
</gene>
<evidence type="ECO:0000256" key="3">
    <source>
        <dbReference type="ARBA" id="ARBA00023015"/>
    </source>
</evidence>
<keyword evidence="5" id="KW-0804">Transcription</keyword>
<dbReference type="GO" id="GO:0005634">
    <property type="term" value="C:nucleus"/>
    <property type="evidence" value="ECO:0007669"/>
    <property type="project" value="UniProtKB-SubCell"/>
</dbReference>
<evidence type="ECO:0000256" key="6">
    <source>
        <dbReference type="ARBA" id="ARBA00023242"/>
    </source>
</evidence>
<dbReference type="InterPro" id="IPR022042">
    <property type="entry name" value="snRNA-activating_su3"/>
</dbReference>
<evidence type="ECO:0000313" key="7">
    <source>
        <dbReference type="Proteomes" id="UP001515500"/>
    </source>
</evidence>
<keyword evidence="7" id="KW-1185">Reference proteome</keyword>
<dbReference type="GO" id="GO:0001006">
    <property type="term" value="F:RNA polymerase III type 3 promoter sequence-specific DNA binding"/>
    <property type="evidence" value="ECO:0007669"/>
    <property type="project" value="TreeGrafter"/>
</dbReference>
<evidence type="ECO:0000313" key="8">
    <source>
        <dbReference type="RefSeq" id="XP_039138856.1"/>
    </source>
</evidence>
<comment type="similarity">
    <text evidence="2">Belongs to the SNAPC3/SRD2 family.</text>
</comment>
<dbReference type="PANTHER" id="PTHR13421">
    <property type="entry name" value="SNRNA-ACTIVATING PROTEIN COMPLEX SUBUNIT 3"/>
    <property type="match status" value="1"/>
</dbReference>
<dbReference type="GO" id="GO:0019185">
    <property type="term" value="C:snRNA-activating protein complex"/>
    <property type="evidence" value="ECO:0007669"/>
    <property type="project" value="TreeGrafter"/>
</dbReference>
<keyword evidence="3" id="KW-0805">Transcription regulation</keyword>
<accession>A0AB40CJC2</accession>
<dbReference type="GO" id="GO:0003681">
    <property type="term" value="F:bent DNA binding"/>
    <property type="evidence" value="ECO:0007669"/>
    <property type="project" value="TreeGrafter"/>
</dbReference>
<keyword evidence="4" id="KW-0238">DNA-binding</keyword>
<name>A0AB40CJC2_DIOCR</name>
<dbReference type="AlphaFoldDB" id="A0AB40CJC2"/>
<comment type="subcellular location">
    <subcellularLocation>
        <location evidence="1">Nucleus</location>
    </subcellularLocation>
</comment>
<reference evidence="8" key="1">
    <citation type="submission" date="2025-08" db="UniProtKB">
        <authorList>
            <consortium name="RefSeq"/>
        </authorList>
    </citation>
    <scope>IDENTIFICATION</scope>
</reference>
<proteinExistence type="inferred from homology"/>
<dbReference type="GO" id="GO:0042796">
    <property type="term" value="P:snRNA transcription by RNA polymerase III"/>
    <property type="evidence" value="ECO:0007669"/>
    <property type="project" value="TreeGrafter"/>
</dbReference>
<protein>
    <submittedName>
        <fullName evidence="8">snRNA-activating protein complex subunit</fullName>
    </submittedName>
</protein>
<dbReference type="GO" id="GO:0000978">
    <property type="term" value="F:RNA polymerase II cis-regulatory region sequence-specific DNA binding"/>
    <property type="evidence" value="ECO:0007669"/>
    <property type="project" value="TreeGrafter"/>
</dbReference>
<keyword evidence="6" id="KW-0539">Nucleus</keyword>
<dbReference type="GeneID" id="120276196"/>
<dbReference type="GO" id="GO:0001046">
    <property type="term" value="F:core promoter sequence-specific DNA binding"/>
    <property type="evidence" value="ECO:0007669"/>
    <property type="project" value="TreeGrafter"/>
</dbReference>
<evidence type="ECO:0000256" key="2">
    <source>
        <dbReference type="ARBA" id="ARBA00010410"/>
    </source>
</evidence>
<sequence>MWSDNACVLIAVSTNPNSEDPFTQREAARENYWRRGKPWRWRREERRGNRLPFARGGPIYVPDLVGSPTSVHEFQSSLLHELQSLEAELVGAGGFEDELSVDELKVFTEEELVEKALKEDFENLASADDKSKLLEGTNGGSVDHSCLSSEDVVCRETTTNDTGNLESSGCICNSSVEKCSNNIIEKNIPQKAKKRGRVFDRNSRAAELEGSYFAKVEQLKKLKQKQEEDKLAARLHSFSGNSKFTEGTGLALENTERMRSLRFITNPAKVKSSNSEEHVPLCYPEVLLCVEIYHKKNNSMKTQEFLVLGRQLLTELRDNIYCQMDKLMQISGKHDPSGYFLIENTFYNDLRDPSAIDYSKPIFDWLESCKDEVSEKWKYIMSGELKKKQKELLGDVEVPCVPDFKVADMQKTHFTELCFRLGAGYIYCHQGNCKHMIVIRDMRLVHPEDVQNQVDYPLLTFQIRPRYKKCSVCKIYHATKMTIDDKWAPNNPCYFCIKCYFLLHYKEDNSLLYPHLVYDYHHE</sequence>
<dbReference type="Pfam" id="PF12251">
    <property type="entry name" value="SNAPC3"/>
    <property type="match status" value="1"/>
</dbReference>
<dbReference type="RefSeq" id="XP_039138856.1">
    <property type="nucleotide sequence ID" value="XM_039282922.1"/>
</dbReference>
<dbReference type="Proteomes" id="UP001515500">
    <property type="component" value="Chromosome 14"/>
</dbReference>
<dbReference type="PANTHER" id="PTHR13421:SF16">
    <property type="entry name" value="SNRNA-ACTIVATING PROTEIN COMPLEX SUBUNIT 3"/>
    <property type="match status" value="1"/>
</dbReference>
<evidence type="ECO:0000256" key="4">
    <source>
        <dbReference type="ARBA" id="ARBA00023125"/>
    </source>
</evidence>
<dbReference type="GO" id="GO:0042795">
    <property type="term" value="P:snRNA transcription by RNA polymerase II"/>
    <property type="evidence" value="ECO:0007669"/>
    <property type="project" value="TreeGrafter"/>
</dbReference>
<organism evidence="7 8">
    <name type="scientific">Dioscorea cayennensis subsp. rotundata</name>
    <name type="common">White Guinea yam</name>
    <name type="synonym">Dioscorea rotundata</name>
    <dbReference type="NCBI Taxonomy" id="55577"/>
    <lineage>
        <taxon>Eukaryota</taxon>
        <taxon>Viridiplantae</taxon>
        <taxon>Streptophyta</taxon>
        <taxon>Embryophyta</taxon>
        <taxon>Tracheophyta</taxon>
        <taxon>Spermatophyta</taxon>
        <taxon>Magnoliopsida</taxon>
        <taxon>Liliopsida</taxon>
        <taxon>Dioscoreales</taxon>
        <taxon>Dioscoreaceae</taxon>
        <taxon>Dioscorea</taxon>
    </lineage>
</organism>
<evidence type="ECO:0000256" key="5">
    <source>
        <dbReference type="ARBA" id="ARBA00023163"/>
    </source>
</evidence>
<evidence type="ECO:0000256" key="1">
    <source>
        <dbReference type="ARBA" id="ARBA00004123"/>
    </source>
</evidence>